<accession>A0A2R6RQ27</accession>
<gene>
    <name evidence="1" type="ORF">PHLCEN_2v2096</name>
</gene>
<keyword evidence="2" id="KW-1185">Reference proteome</keyword>
<organism evidence="1 2">
    <name type="scientific">Hermanssonia centrifuga</name>
    <dbReference type="NCBI Taxonomy" id="98765"/>
    <lineage>
        <taxon>Eukaryota</taxon>
        <taxon>Fungi</taxon>
        <taxon>Dikarya</taxon>
        <taxon>Basidiomycota</taxon>
        <taxon>Agaricomycotina</taxon>
        <taxon>Agaricomycetes</taxon>
        <taxon>Polyporales</taxon>
        <taxon>Meruliaceae</taxon>
        <taxon>Hermanssonia</taxon>
    </lineage>
</organism>
<protein>
    <submittedName>
        <fullName evidence="1">Uncharacterized protein</fullName>
    </submittedName>
</protein>
<evidence type="ECO:0000313" key="1">
    <source>
        <dbReference type="EMBL" id="PSS32140.1"/>
    </source>
</evidence>
<reference evidence="1 2" key="1">
    <citation type="submission" date="2018-02" db="EMBL/GenBank/DDBJ databases">
        <title>Genome sequence of the basidiomycete white-rot fungus Phlebia centrifuga.</title>
        <authorList>
            <person name="Granchi Z."/>
            <person name="Peng M."/>
            <person name="de Vries R.P."/>
            <person name="Hilden K."/>
            <person name="Makela M.R."/>
            <person name="Grigoriev I."/>
            <person name="Riley R."/>
        </authorList>
    </citation>
    <scope>NUCLEOTIDE SEQUENCE [LARGE SCALE GENOMIC DNA]</scope>
    <source>
        <strain evidence="1 2">FBCC195</strain>
    </source>
</reference>
<sequence>MDAHPPTPSLLLQIPLLRIRPRRTPTDLLSPRPDLHDDVHHILAVPHGRLLPRELPPRPPLEPSEAGKPVCAQVARGLDDDRAQLSVHDQAACVTDRRVDEDSGSLHGGFLL</sequence>
<comment type="caution">
    <text evidence="1">The sequence shown here is derived from an EMBL/GenBank/DDBJ whole genome shotgun (WGS) entry which is preliminary data.</text>
</comment>
<dbReference type="EMBL" id="MLYV02000195">
    <property type="protein sequence ID" value="PSS32140.1"/>
    <property type="molecule type" value="Genomic_DNA"/>
</dbReference>
<dbReference type="Proteomes" id="UP000186601">
    <property type="component" value="Unassembled WGS sequence"/>
</dbReference>
<name>A0A2R6RQ27_9APHY</name>
<proteinExistence type="predicted"/>
<dbReference type="AlphaFoldDB" id="A0A2R6RQ27"/>
<evidence type="ECO:0000313" key="2">
    <source>
        <dbReference type="Proteomes" id="UP000186601"/>
    </source>
</evidence>